<dbReference type="Proteomes" id="UP000807159">
    <property type="component" value="Chromosome 12"/>
</dbReference>
<evidence type="ECO:0000313" key="9">
    <source>
        <dbReference type="EMBL" id="KAH8492237.1"/>
    </source>
</evidence>
<dbReference type="InterPro" id="IPR003613">
    <property type="entry name" value="Ubox_domain"/>
</dbReference>
<feature type="coiled-coil region" evidence="7">
    <location>
        <begin position="195"/>
        <end position="222"/>
    </location>
</feature>
<dbReference type="InterPro" id="IPR016024">
    <property type="entry name" value="ARM-type_fold"/>
</dbReference>
<organism evidence="9 10">
    <name type="scientific">Populus deltoides</name>
    <name type="common">Eastern poplar</name>
    <name type="synonym">Eastern cottonwood</name>
    <dbReference type="NCBI Taxonomy" id="3696"/>
    <lineage>
        <taxon>Eukaryota</taxon>
        <taxon>Viridiplantae</taxon>
        <taxon>Streptophyta</taxon>
        <taxon>Embryophyta</taxon>
        <taxon>Tracheophyta</taxon>
        <taxon>Spermatophyta</taxon>
        <taxon>Magnoliopsida</taxon>
        <taxon>eudicotyledons</taxon>
        <taxon>Gunneridae</taxon>
        <taxon>Pentapetalae</taxon>
        <taxon>rosids</taxon>
        <taxon>fabids</taxon>
        <taxon>Malpighiales</taxon>
        <taxon>Salicaceae</taxon>
        <taxon>Saliceae</taxon>
        <taxon>Populus</taxon>
    </lineage>
</organism>
<dbReference type="InterPro" id="IPR013083">
    <property type="entry name" value="Znf_RING/FYVE/PHD"/>
</dbReference>
<keyword evidence="7" id="KW-0175">Coiled coil</keyword>
<dbReference type="InterPro" id="IPR011989">
    <property type="entry name" value="ARM-like"/>
</dbReference>
<accession>A0A8T2XJK8</accession>
<feature type="domain" description="U-box" evidence="8">
    <location>
        <begin position="260"/>
        <end position="334"/>
    </location>
</feature>
<dbReference type="CDD" id="cd16664">
    <property type="entry name" value="RING-Ubox_PUB"/>
    <property type="match status" value="1"/>
</dbReference>
<evidence type="ECO:0000256" key="5">
    <source>
        <dbReference type="ARBA" id="ARBA00022737"/>
    </source>
</evidence>
<proteinExistence type="predicted"/>
<dbReference type="Gene3D" id="1.25.10.10">
    <property type="entry name" value="Leucine-rich Repeat Variant"/>
    <property type="match status" value="2"/>
</dbReference>
<evidence type="ECO:0000256" key="1">
    <source>
        <dbReference type="ARBA" id="ARBA00000900"/>
    </source>
</evidence>
<dbReference type="Pfam" id="PF00514">
    <property type="entry name" value="Arm"/>
    <property type="match status" value="1"/>
</dbReference>
<dbReference type="GO" id="GO:0016567">
    <property type="term" value="P:protein ubiquitination"/>
    <property type="evidence" value="ECO:0007669"/>
    <property type="project" value="InterPro"/>
</dbReference>
<evidence type="ECO:0000256" key="3">
    <source>
        <dbReference type="ARBA" id="ARBA00012483"/>
    </source>
</evidence>
<comment type="pathway">
    <text evidence="2">Protein modification; protein ubiquitination.</text>
</comment>
<dbReference type="GO" id="GO:0061630">
    <property type="term" value="F:ubiquitin protein ligase activity"/>
    <property type="evidence" value="ECO:0007669"/>
    <property type="project" value="UniProtKB-EC"/>
</dbReference>
<dbReference type="PANTHER" id="PTHR45958:SF8">
    <property type="entry name" value="U-BOX DOMAIN-CONTAINING PROTEIN 44-LIKE"/>
    <property type="match status" value="1"/>
</dbReference>
<dbReference type="AlphaFoldDB" id="A0A8T2XJK8"/>
<keyword evidence="10" id="KW-1185">Reference proteome</keyword>
<evidence type="ECO:0000256" key="2">
    <source>
        <dbReference type="ARBA" id="ARBA00004906"/>
    </source>
</evidence>
<evidence type="ECO:0000256" key="6">
    <source>
        <dbReference type="PROSITE-ProRule" id="PRU00259"/>
    </source>
</evidence>
<gene>
    <name evidence="9" type="ORF">H0E87_021705</name>
</gene>
<comment type="caution">
    <text evidence="9">The sequence shown here is derived from an EMBL/GenBank/DDBJ whole genome shotgun (WGS) entry which is preliminary data.</text>
</comment>
<dbReference type="SMART" id="SM00185">
    <property type="entry name" value="ARM"/>
    <property type="match status" value="3"/>
</dbReference>
<name>A0A8T2XJK8_POPDE</name>
<dbReference type="PROSITE" id="PS50176">
    <property type="entry name" value="ARM_REPEAT"/>
    <property type="match status" value="1"/>
</dbReference>
<dbReference type="SMART" id="SM00504">
    <property type="entry name" value="Ubox"/>
    <property type="match status" value="1"/>
</dbReference>
<keyword evidence="4" id="KW-0808">Transferase</keyword>
<feature type="repeat" description="ARM" evidence="6">
    <location>
        <begin position="542"/>
        <end position="584"/>
    </location>
</feature>
<comment type="catalytic activity">
    <reaction evidence="1">
        <text>S-ubiquitinyl-[E2 ubiquitin-conjugating enzyme]-L-cysteine + [acceptor protein]-L-lysine = [E2 ubiquitin-conjugating enzyme]-L-cysteine + N(6)-ubiquitinyl-[acceptor protein]-L-lysine.</text>
        <dbReference type="EC" id="2.3.2.27"/>
    </reaction>
</comment>
<keyword evidence="5" id="KW-0677">Repeat</keyword>
<dbReference type="EC" id="2.3.2.27" evidence="3"/>
<dbReference type="InterPro" id="IPR052608">
    <property type="entry name" value="U-box_domain_protein"/>
</dbReference>
<dbReference type="InterPro" id="IPR045210">
    <property type="entry name" value="RING-Ubox_PUB"/>
</dbReference>
<evidence type="ECO:0000313" key="10">
    <source>
        <dbReference type="Proteomes" id="UP000807159"/>
    </source>
</evidence>
<evidence type="ECO:0000256" key="7">
    <source>
        <dbReference type="SAM" id="Coils"/>
    </source>
</evidence>
<dbReference type="EMBL" id="JACEGQ020000012">
    <property type="protein sequence ID" value="KAH8492237.1"/>
    <property type="molecule type" value="Genomic_DNA"/>
</dbReference>
<dbReference type="Pfam" id="PF04564">
    <property type="entry name" value="U-box"/>
    <property type="match status" value="1"/>
</dbReference>
<dbReference type="Gene3D" id="3.30.40.10">
    <property type="entry name" value="Zinc/RING finger domain, C3HC4 (zinc finger)"/>
    <property type="match status" value="1"/>
</dbReference>
<reference evidence="9" key="1">
    <citation type="journal article" date="2021" name="J. Hered.">
        <title>Genome Assembly of Salicaceae Populus deltoides (Eastern Cottonwood) I-69 Based on Nanopore Sequencing and Hi-C Technologies.</title>
        <authorList>
            <person name="Bai S."/>
            <person name="Wu H."/>
            <person name="Zhang J."/>
            <person name="Pan Z."/>
            <person name="Zhao W."/>
            <person name="Li Z."/>
            <person name="Tong C."/>
        </authorList>
    </citation>
    <scope>NUCLEOTIDE SEQUENCE</scope>
    <source>
        <tissue evidence="9">Leaf</tissue>
    </source>
</reference>
<evidence type="ECO:0000259" key="8">
    <source>
        <dbReference type="PROSITE" id="PS51698"/>
    </source>
</evidence>
<dbReference type="SUPFAM" id="SSF57850">
    <property type="entry name" value="RING/U-box"/>
    <property type="match status" value="1"/>
</dbReference>
<evidence type="ECO:0000256" key="4">
    <source>
        <dbReference type="ARBA" id="ARBA00022679"/>
    </source>
</evidence>
<protein>
    <recommendedName>
        <fullName evidence="3">RING-type E3 ubiquitin transferase</fullName>
        <ecNumber evidence="3">2.3.2.27</ecNumber>
    </recommendedName>
</protein>
<dbReference type="PANTHER" id="PTHR45958">
    <property type="entry name" value="RING-TYPE E3 UBIQUITIN TRANSFERASE"/>
    <property type="match status" value="1"/>
</dbReference>
<dbReference type="PROSITE" id="PS51698">
    <property type="entry name" value="U_BOX"/>
    <property type="match status" value="1"/>
</dbReference>
<sequence length="737" mass="83207">MAREVIVNASIVSVSELLSHTVVSIFDTVHAAKEVLIQKENFKRFLTYLEKTAYFLKDLSRFNLDHSENLNSAVEILNCETKVAKRLAVECSNKNKVYLLLNCRNIVKHLEACTKEIGRALSLIPLASLDVSLGLSNEISKLCNNMLDAEYRAAGLEEEVLGKIEWAIKEGNVDQSYANNLLASIAEAVGISGDRSALKREFEEFKNEIENFKLRKDMAEAIQMEQISSFLGKADATTSYEERERKYLDKRNSLGRQTLEPLHSFFCPITQDVMVDPVETSSAKTFERSAIEKWFAEGHNLCPMTCTTLDTSVLRPNVTLRRSIEEWKERNNLVIIVSIKQKLQSNEDQEVLQSLGKLQDLMAEREMHQEWVMLEDYVPVLTGLLGKRNREIRIHALSILCILAKGSDRNKEKIAEVDHALEFIVRSLARQIGESKLALQLLLELSRNNAVRDLIGNIQACIFLLVTTLNSEEIEAARDAGELLENLSSLDQNVILMAKANYFKPLLRLLSSGPENVRMVMAETLAEIDLTDQNKLSLFKYGALDPLLRFLSNDDLEVKKVAVKALQNLSNVPENGLQMIREGAVGPLFEILYRHSLSSPRLREHVAAIIMNLAIATTCQEADHEQISLLESEEDIFKLFCLISLTGPEIQKTILRTFLAMCQSPSGVEIRAKLRQVCNPMSTFSIKEKNSDLIISMALLDNAMSFCIPRFSFLILEQMIKNNFCMGLGLEHFGRIM</sequence>
<dbReference type="SUPFAM" id="SSF48371">
    <property type="entry name" value="ARM repeat"/>
    <property type="match status" value="1"/>
</dbReference>
<dbReference type="InterPro" id="IPR000225">
    <property type="entry name" value="Armadillo"/>
</dbReference>